<dbReference type="EMBL" id="CP016312">
    <property type="protein sequence ID" value="APD09924.1"/>
    <property type="molecule type" value="Genomic_DNA"/>
</dbReference>
<reference evidence="3" key="2">
    <citation type="journal article" date="2017" name="Stand. Genomic Sci.">
        <title>Complete genome sequence of Thermus brockianus GE-1 reveals key enzymes of xylan/xylose metabolism.</title>
        <authorList>
            <person name="Schaefers C."/>
            <person name="Blank S."/>
            <person name="Wiebusch S."/>
            <person name="Elleuche S."/>
            <person name="Antranikian G."/>
        </authorList>
    </citation>
    <scope>NUCLEOTIDE SEQUENCE</scope>
    <source>
        <strain evidence="3">GE-1</strain>
    </source>
</reference>
<dbReference type="SUPFAM" id="SSF51971">
    <property type="entry name" value="Nucleotide-binding domain"/>
    <property type="match status" value="1"/>
</dbReference>
<evidence type="ECO:0000313" key="6">
    <source>
        <dbReference type="Proteomes" id="UP000831120"/>
    </source>
</evidence>
<dbReference type="PANTHER" id="PTHR13847:SF289">
    <property type="entry name" value="GLYCINE OXIDASE"/>
    <property type="match status" value="1"/>
</dbReference>
<dbReference type="OrthoDB" id="9794226at2"/>
<dbReference type="InterPro" id="IPR036188">
    <property type="entry name" value="FAD/NAD-bd_sf"/>
</dbReference>
<dbReference type="GO" id="GO:0005737">
    <property type="term" value="C:cytoplasm"/>
    <property type="evidence" value="ECO:0007669"/>
    <property type="project" value="TreeGrafter"/>
</dbReference>
<sequence>MRAEVAVVGAGIIGALAAHELAKRGLEVLLLDAEKPGAATLASAGMLAPYPEGLSGELLEAGLFALDYYPELLAELGEKGFPVEAGFAGTFVAALSPGEKEAWEAEDPPPYPVRGALGARAFPGGYVHPRALREALLASLRGMGVPYLRAEAQGVREGQVVLAEGAVQARRILLAVGAWGARFGLGVRPLRGEALLLQGPSPPGPLFAGEGYLLPREGGVYVGATGREGWGEGVDLFGLRWLADYAHERFPLLEGARFRGVVWGYRPMGEVFVGEVGEGVYAATGHGRNGVLLAPWTARRLLRLMGVEG</sequence>
<evidence type="ECO:0000313" key="4">
    <source>
        <dbReference type="EMBL" id="BDG16759.1"/>
    </source>
</evidence>
<reference evidence="5" key="1">
    <citation type="submission" date="2016-06" db="EMBL/GenBank/DDBJ databases">
        <title>Whole genome sequencing of Thermus brockianus strain GE-1.</title>
        <authorList>
            <person name="Schaefers C."/>
            <person name="Blank S."/>
            <person name="Wiebusch S."/>
            <person name="Elleuche S."/>
            <person name="Antranikian G."/>
        </authorList>
    </citation>
    <scope>NUCLEOTIDE SEQUENCE [LARGE SCALE GENOMIC DNA]</scope>
    <source>
        <strain evidence="5">GE-1</strain>
    </source>
</reference>
<dbReference type="AlphaFoldDB" id="A0A1J0LV85"/>
<dbReference type="PANTHER" id="PTHR13847">
    <property type="entry name" value="SARCOSINE DEHYDROGENASE-RELATED"/>
    <property type="match status" value="1"/>
</dbReference>
<dbReference type="Gene3D" id="3.50.50.60">
    <property type="entry name" value="FAD/NAD(P)-binding domain"/>
    <property type="match status" value="2"/>
</dbReference>
<gene>
    <name evidence="3" type="ORF">A0O31_01834</name>
    <name evidence="4" type="ORF">TbrSNM41_14930</name>
</gene>
<dbReference type="Proteomes" id="UP000831120">
    <property type="component" value="Chromosome"/>
</dbReference>
<evidence type="ECO:0000259" key="2">
    <source>
        <dbReference type="Pfam" id="PF01266"/>
    </source>
</evidence>
<dbReference type="InterPro" id="IPR006076">
    <property type="entry name" value="FAD-dep_OxRdtase"/>
</dbReference>
<protein>
    <submittedName>
        <fullName evidence="3">Oxidoreductase</fullName>
    </submittedName>
</protein>
<dbReference type="EMBL" id="AP025593">
    <property type="protein sequence ID" value="BDG16759.1"/>
    <property type="molecule type" value="Genomic_DNA"/>
</dbReference>
<accession>A0A1J0LV85</accession>
<dbReference type="GO" id="GO:0016491">
    <property type="term" value="F:oxidoreductase activity"/>
    <property type="evidence" value="ECO:0007669"/>
    <property type="project" value="UniProtKB-KW"/>
</dbReference>
<dbReference type="Pfam" id="PF01266">
    <property type="entry name" value="DAO"/>
    <property type="match status" value="1"/>
</dbReference>
<evidence type="ECO:0000256" key="1">
    <source>
        <dbReference type="ARBA" id="ARBA00023002"/>
    </source>
</evidence>
<dbReference type="RefSeq" id="WP_071677558.1">
    <property type="nucleotide sequence ID" value="NZ_AP025593.1"/>
</dbReference>
<evidence type="ECO:0000313" key="5">
    <source>
        <dbReference type="Proteomes" id="UP000182993"/>
    </source>
</evidence>
<reference evidence="4 6" key="3">
    <citation type="journal article" date="2022" name="Microbiol. Resour. Announc.">
        <title>Complete Genome Sequences of Thermus Strains Isolated from Senami Hot Spring in Japan.</title>
        <authorList>
            <person name="Miyazaki K."/>
        </authorList>
    </citation>
    <scope>NUCLEOTIDE SEQUENCE [LARGE SCALE GENOMIC DNA]</scope>
    <source>
        <strain evidence="4 6">SNM4-1</strain>
    </source>
</reference>
<dbReference type="Proteomes" id="UP000182993">
    <property type="component" value="Chromosome"/>
</dbReference>
<evidence type="ECO:0000313" key="3">
    <source>
        <dbReference type="EMBL" id="APD09924.1"/>
    </source>
</evidence>
<keyword evidence="1" id="KW-0560">Oxidoreductase</keyword>
<dbReference type="STRING" id="56956.A0O31_01834"/>
<keyword evidence="6" id="KW-1185">Reference proteome</keyword>
<organism evidence="3 5">
    <name type="scientific">Thermus brockianus</name>
    <dbReference type="NCBI Taxonomy" id="56956"/>
    <lineage>
        <taxon>Bacteria</taxon>
        <taxon>Thermotogati</taxon>
        <taxon>Deinococcota</taxon>
        <taxon>Deinococci</taxon>
        <taxon>Thermales</taxon>
        <taxon>Thermaceae</taxon>
        <taxon>Thermus</taxon>
    </lineage>
</organism>
<feature type="domain" description="FAD dependent oxidoreductase" evidence="2">
    <location>
        <begin position="5"/>
        <end position="301"/>
    </location>
</feature>
<dbReference type="KEGG" id="tbc:A0O31_01834"/>
<dbReference type="Gene3D" id="3.30.9.10">
    <property type="entry name" value="D-Amino Acid Oxidase, subunit A, domain 2"/>
    <property type="match status" value="2"/>
</dbReference>
<name>A0A1J0LV85_THEBO</name>
<proteinExistence type="predicted"/>